<dbReference type="AlphaFoldDB" id="A0AAV1XNY4"/>
<organism evidence="2 3">
    <name type="scientific">Lupinus luteus</name>
    <name type="common">European yellow lupine</name>
    <dbReference type="NCBI Taxonomy" id="3873"/>
    <lineage>
        <taxon>Eukaryota</taxon>
        <taxon>Viridiplantae</taxon>
        <taxon>Streptophyta</taxon>
        <taxon>Embryophyta</taxon>
        <taxon>Tracheophyta</taxon>
        <taxon>Spermatophyta</taxon>
        <taxon>Magnoliopsida</taxon>
        <taxon>eudicotyledons</taxon>
        <taxon>Gunneridae</taxon>
        <taxon>Pentapetalae</taxon>
        <taxon>rosids</taxon>
        <taxon>fabids</taxon>
        <taxon>Fabales</taxon>
        <taxon>Fabaceae</taxon>
        <taxon>Papilionoideae</taxon>
        <taxon>50 kb inversion clade</taxon>
        <taxon>genistoids sensu lato</taxon>
        <taxon>core genistoids</taxon>
        <taxon>Genisteae</taxon>
        <taxon>Lupinus</taxon>
    </lineage>
</organism>
<reference evidence="2 3" key="1">
    <citation type="submission" date="2024-03" db="EMBL/GenBank/DDBJ databases">
        <authorList>
            <person name="Martinez-Hernandez J."/>
        </authorList>
    </citation>
    <scope>NUCLEOTIDE SEQUENCE [LARGE SCALE GENOMIC DNA]</scope>
</reference>
<feature type="compositionally biased region" description="Low complexity" evidence="1">
    <location>
        <begin position="23"/>
        <end position="37"/>
    </location>
</feature>
<dbReference type="EMBL" id="CAXHTB010000016">
    <property type="protein sequence ID" value="CAL0322779.1"/>
    <property type="molecule type" value="Genomic_DNA"/>
</dbReference>
<sequence length="56" mass="6149">MSNNLDKRCLLAKTLEWGRDGASSSNYTRTSSPTSSSRQLAGNPLIFCQRSYLPPA</sequence>
<gene>
    <name evidence="2" type="ORF">LLUT_LOCUS23839</name>
</gene>
<evidence type="ECO:0000313" key="2">
    <source>
        <dbReference type="EMBL" id="CAL0322779.1"/>
    </source>
</evidence>
<feature type="region of interest" description="Disordered" evidence="1">
    <location>
        <begin position="20"/>
        <end position="42"/>
    </location>
</feature>
<accession>A0AAV1XNY4</accession>
<comment type="caution">
    <text evidence="2">The sequence shown here is derived from an EMBL/GenBank/DDBJ whole genome shotgun (WGS) entry which is preliminary data.</text>
</comment>
<keyword evidence="3" id="KW-1185">Reference proteome</keyword>
<proteinExistence type="predicted"/>
<name>A0AAV1XNY4_LUPLU</name>
<evidence type="ECO:0000256" key="1">
    <source>
        <dbReference type="SAM" id="MobiDB-lite"/>
    </source>
</evidence>
<protein>
    <submittedName>
        <fullName evidence="2">Uncharacterized protein</fullName>
    </submittedName>
</protein>
<dbReference type="Proteomes" id="UP001497480">
    <property type="component" value="Unassembled WGS sequence"/>
</dbReference>
<evidence type="ECO:0000313" key="3">
    <source>
        <dbReference type="Proteomes" id="UP001497480"/>
    </source>
</evidence>